<protein>
    <submittedName>
        <fullName evidence="1">Uncharacterized protein</fullName>
    </submittedName>
</protein>
<dbReference type="Gene3D" id="3.40.190.10">
    <property type="entry name" value="Periplasmic binding protein-like II"/>
    <property type="match status" value="1"/>
</dbReference>
<dbReference type="SUPFAM" id="SSF53850">
    <property type="entry name" value="Periplasmic binding protein-like II"/>
    <property type="match status" value="1"/>
</dbReference>
<proteinExistence type="predicted"/>
<dbReference type="Proteomes" id="UP001314205">
    <property type="component" value="Unassembled WGS sequence"/>
</dbReference>
<dbReference type="EMBL" id="CAVLGL010000001">
    <property type="protein sequence ID" value="CAK1577915.1"/>
    <property type="molecule type" value="Genomic_DNA"/>
</dbReference>
<organism evidence="1 2">
    <name type="scientific">Parnassius mnemosyne</name>
    <name type="common">clouded apollo</name>
    <dbReference type="NCBI Taxonomy" id="213953"/>
    <lineage>
        <taxon>Eukaryota</taxon>
        <taxon>Metazoa</taxon>
        <taxon>Ecdysozoa</taxon>
        <taxon>Arthropoda</taxon>
        <taxon>Hexapoda</taxon>
        <taxon>Insecta</taxon>
        <taxon>Pterygota</taxon>
        <taxon>Neoptera</taxon>
        <taxon>Endopterygota</taxon>
        <taxon>Lepidoptera</taxon>
        <taxon>Glossata</taxon>
        <taxon>Ditrysia</taxon>
        <taxon>Papilionoidea</taxon>
        <taxon>Papilionidae</taxon>
        <taxon>Parnassiinae</taxon>
        <taxon>Parnassini</taxon>
        <taxon>Parnassius</taxon>
        <taxon>Driopa</taxon>
    </lineage>
</organism>
<evidence type="ECO:0000313" key="1">
    <source>
        <dbReference type="EMBL" id="CAK1577915.1"/>
    </source>
</evidence>
<sequence>MLIQENNKEISTCIKRIITHWFNKGSVLTYVDINTFDNDIIKTVYEMQYLTVISRSTEKKVLYQNEGYLITPKNLRAFKDKFMFLSMEEGWKPDVHFLIIFEELELSEINDVFKTLLHYHVFKVLVINGASNSNIYTYNPFENYGCGIVFTRIISYGKCLEANITKSFFDKPVTGLRNCTFRVAFCDTPPFYINPYNDQRKEKLVGLEQFVLQTLSELEQFNVIYTYQFNPEEGSIIGDDMIAYGPMRSIQKGDVDVMIGGLILRPKRVEAFSYLYGHYTNYDGLIILVKKAGLVSNLKNTYIEFDVVLCGTFFYNTVQHWVVS</sequence>
<accession>A0AAV1K6J7</accession>
<reference evidence="1 2" key="1">
    <citation type="submission" date="2023-11" db="EMBL/GenBank/DDBJ databases">
        <authorList>
            <person name="Hedman E."/>
            <person name="Englund M."/>
            <person name="Stromberg M."/>
            <person name="Nyberg Akerstrom W."/>
            <person name="Nylinder S."/>
            <person name="Jareborg N."/>
            <person name="Kallberg Y."/>
            <person name="Kronander E."/>
        </authorList>
    </citation>
    <scope>NUCLEOTIDE SEQUENCE [LARGE SCALE GENOMIC DNA]</scope>
</reference>
<comment type="caution">
    <text evidence="1">The sequence shown here is derived from an EMBL/GenBank/DDBJ whole genome shotgun (WGS) entry which is preliminary data.</text>
</comment>
<dbReference type="AlphaFoldDB" id="A0AAV1K6J7"/>
<keyword evidence="2" id="KW-1185">Reference proteome</keyword>
<name>A0AAV1K6J7_9NEOP</name>
<evidence type="ECO:0000313" key="2">
    <source>
        <dbReference type="Proteomes" id="UP001314205"/>
    </source>
</evidence>
<gene>
    <name evidence="1" type="ORF">PARMNEM_LOCUS77</name>
</gene>